<dbReference type="AlphaFoldDB" id="A0A812L9R3"/>
<accession>A0A812L9R3</accession>
<feature type="non-terminal residue" evidence="1">
    <location>
        <position position="202"/>
    </location>
</feature>
<sequence>PWSLSLRSSLQTLSLHLNRLVFAAQRPLLQSNLTWLKRFTSSLAPRAEQNQPGEGPADGPRLQLDLRITSSDCLLDVPSESLGSAWPVTSPQGLAVPMPPPKDRGTDSDKWRLVLHVSHAGAVLRGSEGQAPWLQLNLAMLGAYLSDHPANLTQLELLADATDPNEFLPAVGFAPFMEMSSASASFLGLPQEDASAEAQRRE</sequence>
<name>A0A812L9R3_9DINO</name>
<evidence type="ECO:0000313" key="1">
    <source>
        <dbReference type="EMBL" id="CAE7243233.1"/>
    </source>
</evidence>
<comment type="caution">
    <text evidence="1">The sequence shown here is derived from an EMBL/GenBank/DDBJ whole genome shotgun (WGS) entry which is preliminary data.</text>
</comment>
<keyword evidence="2" id="KW-1185">Reference proteome</keyword>
<dbReference type="Proteomes" id="UP000604046">
    <property type="component" value="Unassembled WGS sequence"/>
</dbReference>
<dbReference type="EMBL" id="CAJNDS010001001">
    <property type="protein sequence ID" value="CAE7243233.1"/>
    <property type="molecule type" value="Genomic_DNA"/>
</dbReference>
<feature type="non-terminal residue" evidence="1">
    <location>
        <position position="1"/>
    </location>
</feature>
<gene>
    <name evidence="1" type="primary">Ethe1</name>
    <name evidence="1" type="ORF">SNAT2548_LOCUS11244</name>
</gene>
<organism evidence="1 2">
    <name type="scientific">Symbiodinium natans</name>
    <dbReference type="NCBI Taxonomy" id="878477"/>
    <lineage>
        <taxon>Eukaryota</taxon>
        <taxon>Sar</taxon>
        <taxon>Alveolata</taxon>
        <taxon>Dinophyceae</taxon>
        <taxon>Suessiales</taxon>
        <taxon>Symbiodiniaceae</taxon>
        <taxon>Symbiodinium</taxon>
    </lineage>
</organism>
<proteinExistence type="predicted"/>
<protein>
    <submittedName>
        <fullName evidence="1">Ethe1 protein</fullName>
    </submittedName>
</protein>
<evidence type="ECO:0000313" key="2">
    <source>
        <dbReference type="Proteomes" id="UP000604046"/>
    </source>
</evidence>
<reference evidence="1" key="1">
    <citation type="submission" date="2021-02" db="EMBL/GenBank/DDBJ databases">
        <authorList>
            <person name="Dougan E. K."/>
            <person name="Rhodes N."/>
            <person name="Thang M."/>
            <person name="Chan C."/>
        </authorList>
    </citation>
    <scope>NUCLEOTIDE SEQUENCE</scope>
</reference>